<dbReference type="Pfam" id="PF06580">
    <property type="entry name" value="His_kinase"/>
    <property type="match status" value="1"/>
</dbReference>
<keyword evidence="7" id="KW-1133">Transmembrane helix</keyword>
<evidence type="ECO:0000256" key="2">
    <source>
        <dbReference type="ARBA" id="ARBA00022475"/>
    </source>
</evidence>
<evidence type="ECO:0000313" key="10">
    <source>
        <dbReference type="Proteomes" id="UP000247078"/>
    </source>
</evidence>
<dbReference type="PANTHER" id="PTHR34220">
    <property type="entry name" value="SENSOR HISTIDINE KINASE YPDA"/>
    <property type="match status" value="1"/>
</dbReference>
<dbReference type="Pfam" id="PF02518">
    <property type="entry name" value="HATPase_c"/>
    <property type="match status" value="1"/>
</dbReference>
<keyword evidence="3" id="KW-0597">Phosphoprotein</keyword>
<evidence type="ECO:0000256" key="5">
    <source>
        <dbReference type="ARBA" id="ARBA00022777"/>
    </source>
</evidence>
<reference evidence="9 10" key="1">
    <citation type="submission" date="2018-05" db="EMBL/GenBank/DDBJ databases">
        <title>Freshwater and sediment microbial communities from various areas in North America, analyzing microbe dynamics in response to fracking.</title>
        <authorList>
            <person name="Lamendella R."/>
        </authorList>
    </citation>
    <scope>NUCLEOTIDE SEQUENCE [LARGE SCALE GENOMIC DNA]</scope>
    <source>
        <strain evidence="9 10">DB-3</strain>
    </source>
</reference>
<feature type="transmembrane region" description="Helical" evidence="7">
    <location>
        <begin position="7"/>
        <end position="28"/>
    </location>
</feature>
<dbReference type="PANTHER" id="PTHR34220:SF9">
    <property type="entry name" value="SIGNAL TRANSDUCTION HISTIDINE KINASE INTERNAL REGION DOMAIN-CONTAINING PROTEIN"/>
    <property type="match status" value="1"/>
</dbReference>
<dbReference type="Gene3D" id="3.30.565.10">
    <property type="entry name" value="Histidine kinase-like ATPase, C-terminal domain"/>
    <property type="match status" value="1"/>
</dbReference>
<organism evidence="9 10">
    <name type="scientific">Paenibacillus pabuli</name>
    <dbReference type="NCBI Taxonomy" id="1472"/>
    <lineage>
        <taxon>Bacteria</taxon>
        <taxon>Bacillati</taxon>
        <taxon>Bacillota</taxon>
        <taxon>Bacilli</taxon>
        <taxon>Bacillales</taxon>
        <taxon>Paenibacillaceae</taxon>
        <taxon>Paenibacillus</taxon>
    </lineage>
</organism>
<evidence type="ECO:0000256" key="3">
    <source>
        <dbReference type="ARBA" id="ARBA00022553"/>
    </source>
</evidence>
<dbReference type="Gene3D" id="6.10.340.10">
    <property type="match status" value="1"/>
</dbReference>
<dbReference type="PROSITE" id="PS50885">
    <property type="entry name" value="HAMP"/>
    <property type="match status" value="1"/>
</dbReference>
<dbReference type="InterPro" id="IPR003660">
    <property type="entry name" value="HAMP_dom"/>
</dbReference>
<name>A0A855XM31_9BACL</name>
<keyword evidence="7" id="KW-0812">Transmembrane</keyword>
<evidence type="ECO:0000259" key="8">
    <source>
        <dbReference type="PROSITE" id="PS50885"/>
    </source>
</evidence>
<dbReference type="Proteomes" id="UP000247078">
    <property type="component" value="Unassembled WGS sequence"/>
</dbReference>
<dbReference type="SUPFAM" id="SSF55874">
    <property type="entry name" value="ATPase domain of HSP90 chaperone/DNA topoisomerase II/histidine kinase"/>
    <property type="match status" value="1"/>
</dbReference>
<evidence type="ECO:0000256" key="7">
    <source>
        <dbReference type="SAM" id="Phobius"/>
    </source>
</evidence>
<evidence type="ECO:0000256" key="4">
    <source>
        <dbReference type="ARBA" id="ARBA00022679"/>
    </source>
</evidence>
<evidence type="ECO:0000256" key="6">
    <source>
        <dbReference type="ARBA" id="ARBA00023136"/>
    </source>
</evidence>
<sequence length="561" mass="64302">MQKKYRTFINMVTITLIMLVAVLVMYTFSIQSSLDTVQKDIETNNLNRVQFVVNSLDQSINRLNMLAISMETDNSIALLRSIDVMSSFEQVQLIQNVAARVNLQSLSEGWNNKISVYSVLLNQWIISSELNMKTPSVDSLKSGWNYDAATAKYYRYKVSPQIIIRLEFPHSNLEDIVENSHQGENETLFYNPDEQLITRKEANPITPLIMKELIGHLQPSSGTKTVSVNGAQYIVNYVYSHQLGWYLIDFMPLDKALQPIRTTQFWFYSACVMLFMAGVTIIVVLFRKVQIPILALLKGVRLLKHGDFSYRIQRQSGNEFDYLYGQFNDMAGQIEDLIEKVYKEKIVAREAVLKQLQAQINPHFLYNCLFFINNMTRLGNEEAVTAMTQNLAEYFRYTTRLDEPMTHLEKELGIVRNYLEIQSLRMDRLSYQIELPDELRSVPIPKLLIQPLVENSIIHGIEAKRDSGSIHITVERTEHGISIVVEDDGRGMTEEEINALKARIAEPPVDSMGCALWNIAERLRIHDSTHSGIQFEQSPLGGMRVRLNWSLVKSQGEENAS</sequence>
<comment type="caution">
    <text evidence="9">The sequence shown here is derived from an EMBL/GenBank/DDBJ whole genome shotgun (WGS) entry which is preliminary data.</text>
</comment>
<feature type="transmembrane region" description="Helical" evidence="7">
    <location>
        <begin position="265"/>
        <end position="286"/>
    </location>
</feature>
<dbReference type="InterPro" id="IPR036890">
    <property type="entry name" value="HATPase_C_sf"/>
</dbReference>
<keyword evidence="6 7" id="KW-0472">Membrane</keyword>
<feature type="domain" description="HAMP" evidence="8">
    <location>
        <begin position="287"/>
        <end position="339"/>
    </location>
</feature>
<evidence type="ECO:0000313" key="9">
    <source>
        <dbReference type="EMBL" id="PWW34319.1"/>
    </source>
</evidence>
<dbReference type="InterPro" id="IPR003594">
    <property type="entry name" value="HATPase_dom"/>
</dbReference>
<dbReference type="InterPro" id="IPR010559">
    <property type="entry name" value="Sig_transdc_His_kin_internal"/>
</dbReference>
<comment type="subcellular location">
    <subcellularLocation>
        <location evidence="1">Cell membrane</location>
        <topology evidence="1">Multi-pass membrane protein</topology>
    </subcellularLocation>
</comment>
<gene>
    <name evidence="9" type="ORF">DET56_11531</name>
</gene>
<keyword evidence="5 9" id="KW-0418">Kinase</keyword>
<dbReference type="SUPFAM" id="SSF158472">
    <property type="entry name" value="HAMP domain-like"/>
    <property type="match status" value="1"/>
</dbReference>
<accession>A0A855XM31</accession>
<dbReference type="EMBL" id="QGTZ01000015">
    <property type="protein sequence ID" value="PWW34319.1"/>
    <property type="molecule type" value="Genomic_DNA"/>
</dbReference>
<dbReference type="AlphaFoldDB" id="A0A855XM31"/>
<dbReference type="RefSeq" id="WP_110001818.1">
    <property type="nucleotide sequence ID" value="NZ_QGTZ01000015.1"/>
</dbReference>
<dbReference type="InterPro" id="IPR050640">
    <property type="entry name" value="Bact_2-comp_sensor_kinase"/>
</dbReference>
<keyword evidence="2" id="KW-1003">Cell membrane</keyword>
<keyword evidence="4" id="KW-0808">Transferase</keyword>
<protein>
    <submittedName>
        <fullName evidence="9">Two-component system sensor histidine kinase YesM</fullName>
    </submittedName>
</protein>
<evidence type="ECO:0000256" key="1">
    <source>
        <dbReference type="ARBA" id="ARBA00004651"/>
    </source>
</evidence>
<dbReference type="GO" id="GO:0005886">
    <property type="term" value="C:plasma membrane"/>
    <property type="evidence" value="ECO:0007669"/>
    <property type="project" value="UniProtKB-SubCell"/>
</dbReference>
<dbReference type="CDD" id="cd06225">
    <property type="entry name" value="HAMP"/>
    <property type="match status" value="1"/>
</dbReference>
<dbReference type="GO" id="GO:0000155">
    <property type="term" value="F:phosphorelay sensor kinase activity"/>
    <property type="evidence" value="ECO:0007669"/>
    <property type="project" value="InterPro"/>
</dbReference>
<proteinExistence type="predicted"/>